<dbReference type="OrthoDB" id="1907642at2"/>
<reference evidence="1 2" key="1">
    <citation type="submission" date="2018-10" db="EMBL/GenBank/DDBJ databases">
        <title>Oceanobacillus sp. YLB-02 draft genome.</title>
        <authorList>
            <person name="Yu L."/>
        </authorList>
    </citation>
    <scope>NUCLEOTIDE SEQUENCE [LARGE SCALE GENOMIC DNA]</scope>
    <source>
        <strain evidence="1 2">YLB-02</strain>
    </source>
</reference>
<proteinExistence type="predicted"/>
<dbReference type="Proteomes" id="UP000270219">
    <property type="component" value="Unassembled WGS sequence"/>
</dbReference>
<dbReference type="AlphaFoldDB" id="A0A498DCJ4"/>
<organism evidence="1 2">
    <name type="scientific">Oceanobacillus piezotolerans</name>
    <dbReference type="NCBI Taxonomy" id="2448030"/>
    <lineage>
        <taxon>Bacteria</taxon>
        <taxon>Bacillati</taxon>
        <taxon>Bacillota</taxon>
        <taxon>Bacilli</taxon>
        <taxon>Bacillales</taxon>
        <taxon>Bacillaceae</taxon>
        <taxon>Oceanobacillus</taxon>
    </lineage>
</organism>
<dbReference type="EMBL" id="RCHR01000001">
    <property type="protein sequence ID" value="RLL47766.1"/>
    <property type="molecule type" value="Genomic_DNA"/>
</dbReference>
<sequence length="132" mass="15466">MQRLEFEAAWDKTIAKRDREKIIDIFQGLTHKDKGIVFTFLKQAINHRNDLLLMVLIHNYNAERAVFKSPKIRVKKQENIIAEYQFERQPPDLKGNTSIPWTFIFPQGSYVKQVDYSDAELILITKESPLSS</sequence>
<evidence type="ECO:0000313" key="1">
    <source>
        <dbReference type="EMBL" id="RLL47766.1"/>
    </source>
</evidence>
<comment type="caution">
    <text evidence="1">The sequence shown here is derived from an EMBL/GenBank/DDBJ whole genome shotgun (WGS) entry which is preliminary data.</text>
</comment>
<dbReference type="InterPro" id="IPR030910">
    <property type="entry name" value="SLAP_dom"/>
</dbReference>
<protein>
    <submittedName>
        <fullName evidence="1">SLAP domain-containing protein</fullName>
    </submittedName>
</protein>
<gene>
    <name evidence="1" type="ORF">D8M04_00350</name>
</gene>
<dbReference type="NCBIfam" id="TIGR04398">
    <property type="entry name" value="SLAP_DUP"/>
    <property type="match status" value="1"/>
</dbReference>
<keyword evidence="2" id="KW-1185">Reference proteome</keyword>
<accession>A0A498DCJ4</accession>
<dbReference type="RefSeq" id="WP_121520276.1">
    <property type="nucleotide sequence ID" value="NZ_RCHR01000001.1"/>
</dbReference>
<evidence type="ECO:0000313" key="2">
    <source>
        <dbReference type="Proteomes" id="UP000270219"/>
    </source>
</evidence>
<name>A0A498DCJ4_9BACI</name>